<dbReference type="NCBIfam" id="TIGR02607">
    <property type="entry name" value="antidote_HigA"/>
    <property type="match status" value="1"/>
</dbReference>
<evidence type="ECO:0000256" key="1">
    <source>
        <dbReference type="ARBA" id="ARBA00007227"/>
    </source>
</evidence>
<reference evidence="3 4" key="1">
    <citation type="journal article" date="2008" name="Proc. Natl. Acad. Sci. U.S.A.">
        <title>The genome of Cyanothece 51142, a unicellular diazotrophic cyanobacterium important in the marine nitrogen cycle.</title>
        <authorList>
            <person name="Welsh E.A."/>
            <person name="Liberton M."/>
            <person name="Stoeckel J."/>
            <person name="Loh T."/>
            <person name="Elvitigala T."/>
            <person name="Wang C."/>
            <person name="Wollam A."/>
            <person name="Fulton R.S."/>
            <person name="Clifton S.W."/>
            <person name="Jacobs J.M."/>
            <person name="Aurora R."/>
            <person name="Ghosh B.K."/>
            <person name="Sherman L.A."/>
            <person name="Smith R.D."/>
            <person name="Wilson R.K."/>
            <person name="Pakrasi H.B."/>
        </authorList>
    </citation>
    <scope>NUCLEOTIDE SEQUENCE [LARGE SCALE GENOMIC DNA]</scope>
    <source>
        <strain evidence="4">ATCC 51142 / BH68</strain>
    </source>
</reference>
<accession>B1WUM5</accession>
<dbReference type="eggNOG" id="COG3093">
    <property type="taxonomic scope" value="Bacteria"/>
</dbReference>
<dbReference type="PANTHER" id="PTHR43236:SF1">
    <property type="entry name" value="BLL7220 PROTEIN"/>
    <property type="match status" value="1"/>
</dbReference>
<evidence type="ECO:0000259" key="2">
    <source>
        <dbReference type="PROSITE" id="PS50943"/>
    </source>
</evidence>
<dbReference type="Pfam" id="PF01381">
    <property type="entry name" value="HTH_3"/>
    <property type="match status" value="1"/>
</dbReference>
<dbReference type="Proteomes" id="UP000001203">
    <property type="component" value="Chromosome circular"/>
</dbReference>
<dbReference type="HOGENOM" id="CLU_055824_0_0_3"/>
<dbReference type="SUPFAM" id="SSF47413">
    <property type="entry name" value="lambda repressor-like DNA-binding domains"/>
    <property type="match status" value="1"/>
</dbReference>
<dbReference type="KEGG" id="cyt:cce_1126"/>
<gene>
    <name evidence="3" type="ordered locus">cce_1126</name>
</gene>
<feature type="domain" description="HTH cro/C1-type" evidence="2">
    <location>
        <begin position="27"/>
        <end position="81"/>
    </location>
</feature>
<dbReference type="EMBL" id="CP000806">
    <property type="protein sequence ID" value="ACB50476.1"/>
    <property type="molecule type" value="Genomic_DNA"/>
</dbReference>
<dbReference type="InterPro" id="IPR013430">
    <property type="entry name" value="Toxin_antidote_HigA"/>
</dbReference>
<dbReference type="CDD" id="cd00093">
    <property type="entry name" value="HTH_XRE"/>
    <property type="match status" value="1"/>
</dbReference>
<name>B1WUM5_CROS5</name>
<dbReference type="InterPro" id="IPR052345">
    <property type="entry name" value="Rad_response_metalloprotease"/>
</dbReference>
<organism evidence="3 4">
    <name type="scientific">Crocosphaera subtropica (strain ATCC 51142 / BH68)</name>
    <name type="common">Cyanothece sp. (strain ATCC 51142)</name>
    <dbReference type="NCBI Taxonomy" id="43989"/>
    <lineage>
        <taxon>Bacteria</taxon>
        <taxon>Bacillati</taxon>
        <taxon>Cyanobacteriota</taxon>
        <taxon>Cyanophyceae</taxon>
        <taxon>Oscillatoriophycideae</taxon>
        <taxon>Chroococcales</taxon>
        <taxon>Aphanothecaceae</taxon>
        <taxon>Crocosphaera</taxon>
        <taxon>Crocosphaera subtropica</taxon>
    </lineage>
</organism>
<sequence>MVLTIPMINLIDNRYKPDYVSPPGETIEEILEEKGMTQSELAERMGRPKKTINEIIKGKAAITPETALQLELVLKIPANFWNNREQLYRDYLARQEENKRLKEKVAWLEKIPYQAMIKLGWIRNFNNKVEQLRELLDFFSVASPENLRDVWEKRLSVDFRKSENLDSDDGALIAWLQKGKIEAAKINCADYDPYQFKEVLQEIRLLTLESPEIFLSKIQSLCTETGVTFVLVPQLPKTRVGGAAYWLNSHTPLIQLSLRYKTNDHFWFNFFHEAGHILLHGKRDIFIETFEPKEFEEQPLERQKKEQEANQFAADFLIPPAEWQEFLLSFSGREYDITAFANRLKIASGIIVGRLQYEKVLHYSHFNQLKQKINWNIISDS</sequence>
<evidence type="ECO:0000313" key="4">
    <source>
        <dbReference type="Proteomes" id="UP000001203"/>
    </source>
</evidence>
<dbReference type="Gene3D" id="1.10.260.40">
    <property type="entry name" value="lambda repressor-like DNA-binding domains"/>
    <property type="match status" value="1"/>
</dbReference>
<dbReference type="PROSITE" id="PS50943">
    <property type="entry name" value="HTH_CROC1"/>
    <property type="match status" value="1"/>
</dbReference>
<dbReference type="eggNOG" id="COG2856">
    <property type="taxonomic scope" value="Bacteria"/>
</dbReference>
<dbReference type="Pfam" id="PF06114">
    <property type="entry name" value="Peptidase_M78"/>
    <property type="match status" value="1"/>
</dbReference>
<proteinExistence type="inferred from homology"/>
<comment type="similarity">
    <text evidence="1">Belongs to the short-chain fatty acyl-CoA assimilation regulator (ScfR) family.</text>
</comment>
<dbReference type="SMART" id="SM00530">
    <property type="entry name" value="HTH_XRE"/>
    <property type="match status" value="1"/>
</dbReference>
<dbReference type="PANTHER" id="PTHR43236">
    <property type="entry name" value="ANTITOXIN HIGA1"/>
    <property type="match status" value="1"/>
</dbReference>
<protein>
    <recommendedName>
        <fullName evidence="2">HTH cro/C1-type domain-containing protein</fullName>
    </recommendedName>
</protein>
<evidence type="ECO:0000313" key="3">
    <source>
        <dbReference type="EMBL" id="ACB50476.1"/>
    </source>
</evidence>
<dbReference type="InterPro" id="IPR001387">
    <property type="entry name" value="Cro/C1-type_HTH"/>
</dbReference>
<keyword evidence="4" id="KW-1185">Reference proteome</keyword>
<dbReference type="InterPro" id="IPR010982">
    <property type="entry name" value="Lambda_DNA-bd_dom_sf"/>
</dbReference>
<dbReference type="GO" id="GO:0003677">
    <property type="term" value="F:DNA binding"/>
    <property type="evidence" value="ECO:0007669"/>
    <property type="project" value="InterPro"/>
</dbReference>
<dbReference type="InterPro" id="IPR010359">
    <property type="entry name" value="IrrE_HExxH"/>
</dbReference>
<dbReference type="Gene3D" id="1.10.10.2910">
    <property type="match status" value="1"/>
</dbReference>
<dbReference type="STRING" id="43989.cce_1126"/>
<dbReference type="AlphaFoldDB" id="B1WUM5"/>